<dbReference type="STRING" id="1120976.SAMN03080606_03594"/>
<evidence type="ECO:0000313" key="3">
    <source>
        <dbReference type="EMBL" id="SCZ01665.1"/>
    </source>
</evidence>
<reference evidence="3 4" key="1">
    <citation type="submission" date="2016-10" db="EMBL/GenBank/DDBJ databases">
        <authorList>
            <person name="de Groot N.N."/>
        </authorList>
    </citation>
    <scope>NUCLEOTIDE SEQUENCE [LARGE SCALE GENOMIC DNA]</scope>
    <source>
        <strain evidence="3 4">DSM 18978</strain>
    </source>
</reference>
<gene>
    <name evidence="3" type="ORF">SAMN03080606_03594</name>
</gene>
<dbReference type="AlphaFoldDB" id="A0A1G5KM26"/>
<dbReference type="Gene3D" id="2.30.110.10">
    <property type="entry name" value="Electron Transport, Fmn-binding Protein, Chain A"/>
    <property type="match status" value="1"/>
</dbReference>
<feature type="domain" description="Flavin reductase like" evidence="2">
    <location>
        <begin position="24"/>
        <end position="169"/>
    </location>
</feature>
<sequence>MNFYEIKPEQIEKNTFELIGKDWTLITAEKNGKVNTMTASWGGFGVMWNKNVVFIVIRPQRYTKEFVDASDTFSLTFFEKEFEKELSYLGSVSGRNEDKIAKLNLSIEYSGDTPILSNASLAMICTKLYAQEYKPECFIDTALKANMYPHSDYHTLYIAEVTKVLVKDNR</sequence>
<accession>A0A1G5KM26</accession>
<evidence type="ECO:0000256" key="1">
    <source>
        <dbReference type="ARBA" id="ARBA00038054"/>
    </source>
</evidence>
<dbReference type="GO" id="GO:0016646">
    <property type="term" value="F:oxidoreductase activity, acting on the CH-NH group of donors, NAD or NADP as acceptor"/>
    <property type="evidence" value="ECO:0007669"/>
    <property type="project" value="UniProtKB-ARBA"/>
</dbReference>
<organism evidence="3 4">
    <name type="scientific">Alkaliphilus peptidifermentans DSM 18978</name>
    <dbReference type="NCBI Taxonomy" id="1120976"/>
    <lineage>
        <taxon>Bacteria</taxon>
        <taxon>Bacillati</taxon>
        <taxon>Bacillota</taxon>
        <taxon>Clostridia</taxon>
        <taxon>Peptostreptococcales</taxon>
        <taxon>Natronincolaceae</taxon>
        <taxon>Alkaliphilus</taxon>
    </lineage>
</organism>
<proteinExistence type="inferred from homology"/>
<name>A0A1G5KM26_9FIRM</name>
<dbReference type="InterPro" id="IPR002563">
    <property type="entry name" value="Flavin_Rdtase-like_dom"/>
</dbReference>
<dbReference type="SUPFAM" id="SSF50475">
    <property type="entry name" value="FMN-binding split barrel"/>
    <property type="match status" value="1"/>
</dbReference>
<comment type="similarity">
    <text evidence="1">Belongs to the flavoredoxin family.</text>
</comment>
<evidence type="ECO:0000259" key="2">
    <source>
        <dbReference type="Pfam" id="PF01613"/>
    </source>
</evidence>
<dbReference type="PANTHER" id="PTHR43567:SF5">
    <property type="entry name" value="HYPOTHETICAL CYTOSOLIC PROTEIN"/>
    <property type="match status" value="1"/>
</dbReference>
<dbReference type="Proteomes" id="UP000198636">
    <property type="component" value="Unassembled WGS sequence"/>
</dbReference>
<protein>
    <submittedName>
        <fullName evidence="3">NADH-FMN oxidoreductase RutF, flavin reductase (DIM6/NTAB) family</fullName>
    </submittedName>
</protein>
<keyword evidence="4" id="KW-1185">Reference proteome</keyword>
<dbReference type="GO" id="GO:0010181">
    <property type="term" value="F:FMN binding"/>
    <property type="evidence" value="ECO:0007669"/>
    <property type="project" value="InterPro"/>
</dbReference>
<dbReference type="InterPro" id="IPR012349">
    <property type="entry name" value="Split_barrel_FMN-bd"/>
</dbReference>
<dbReference type="EMBL" id="FMUS01000029">
    <property type="protein sequence ID" value="SCZ01665.1"/>
    <property type="molecule type" value="Genomic_DNA"/>
</dbReference>
<dbReference type="InterPro" id="IPR052174">
    <property type="entry name" value="Flavoredoxin"/>
</dbReference>
<dbReference type="Pfam" id="PF01613">
    <property type="entry name" value="Flavin_Reduct"/>
    <property type="match status" value="1"/>
</dbReference>
<evidence type="ECO:0000313" key="4">
    <source>
        <dbReference type="Proteomes" id="UP000198636"/>
    </source>
</evidence>
<dbReference type="PANTHER" id="PTHR43567">
    <property type="entry name" value="FLAVOREDOXIN-RELATED-RELATED"/>
    <property type="match status" value="1"/>
</dbReference>